<organism evidence="3 4">
    <name type="scientific">Adiantum capillus-veneris</name>
    <name type="common">Maidenhair fern</name>
    <dbReference type="NCBI Taxonomy" id="13818"/>
    <lineage>
        <taxon>Eukaryota</taxon>
        <taxon>Viridiplantae</taxon>
        <taxon>Streptophyta</taxon>
        <taxon>Embryophyta</taxon>
        <taxon>Tracheophyta</taxon>
        <taxon>Polypodiopsida</taxon>
        <taxon>Polypodiidae</taxon>
        <taxon>Polypodiales</taxon>
        <taxon>Pteridineae</taxon>
        <taxon>Pteridaceae</taxon>
        <taxon>Vittarioideae</taxon>
        <taxon>Adiantum</taxon>
    </lineage>
</organism>
<feature type="repeat" description="PPR" evidence="2">
    <location>
        <begin position="286"/>
        <end position="320"/>
    </location>
</feature>
<dbReference type="FunFam" id="1.25.40.10:FF:000381">
    <property type="entry name" value="Pentatricopeptide repeat-containing protein"/>
    <property type="match status" value="1"/>
</dbReference>
<dbReference type="InterPro" id="IPR011990">
    <property type="entry name" value="TPR-like_helical_dom_sf"/>
</dbReference>
<feature type="repeat" description="PPR" evidence="2">
    <location>
        <begin position="185"/>
        <end position="219"/>
    </location>
</feature>
<dbReference type="EMBL" id="JABFUD020000001">
    <property type="protein sequence ID" value="KAI5085019.1"/>
    <property type="molecule type" value="Genomic_DNA"/>
</dbReference>
<feature type="repeat" description="PPR" evidence="2">
    <location>
        <begin position="356"/>
        <end position="390"/>
    </location>
</feature>
<evidence type="ECO:0000256" key="2">
    <source>
        <dbReference type="PROSITE-ProRule" id="PRU00708"/>
    </source>
</evidence>
<dbReference type="PANTHER" id="PTHR47926:SF382">
    <property type="entry name" value="PENTACOTRIPEPTIDE-REPEAT REGION OF PRORP DOMAIN-CONTAINING PROTEIN"/>
    <property type="match status" value="1"/>
</dbReference>
<evidence type="ECO:0008006" key="5">
    <source>
        <dbReference type="Google" id="ProtNLM"/>
    </source>
</evidence>
<dbReference type="Pfam" id="PF12854">
    <property type="entry name" value="PPR_1"/>
    <property type="match status" value="1"/>
</dbReference>
<dbReference type="PROSITE" id="PS51375">
    <property type="entry name" value="PPR"/>
    <property type="match status" value="8"/>
</dbReference>
<sequence>MIIDGVVAIRDCVPQLPSIDTLILTLQTCREKRNLDTVNRAHVQLSIHGLASSNALGNCLLSMYAECRDLYRVEQVFRCLCARNEYAWTTLIQGYVECGEAELAFEAYNLMQEEGMDPSTYTYVALLKACTKMKWVERGYVLHAEMAKEGLDFDPFVSSTLVHMYFKLCMLAEAHNVLDSLPARDLVLWTALISGYAEQGKCQEALFCFNQMQLEGMVPDPVTYICSLKACGLLGDVEKGLKMHGDLVRKGFDGNLIVGNTLIDMYARFGLLADAKEVFEKLVDKDIVSWNALASGYAEHGLGVEVLNLLDRMILERVQPDKITYVCCLRGCSCTGAFKKGQHLHAEIVEESIESDPYVGTTLVDFYVKCGKLVEARETLDEMQVRDLVPWTAMVAGYAEHGYEDEVLDCYCQMLMEGVPLTKATFSSVIFAYAGQGEAEKTYQHFIRMQEQGLLPDSSIFVGVLVACGNSHALELGMRIHAQSYKISLGDVILATAAIDMYGSCGSMDNAHQLLDTLPTKAVITWNSLLTGYAHHGNSDLVFNLFEKMKKESVQPDKVTFLNLVSVCSHLGLYKEVFDCFEDMKKKGISPNLKHYTCLVDLLCRTGQLDEAVAMLKKLPIQPSLSSWHTVMSACHKWGSVKLGRHAFDHAVDLDEDHGAAYILMSNMYSDAELWEEMNQIEVISHSQFSFQQFT</sequence>
<keyword evidence="1" id="KW-0677">Repeat</keyword>
<proteinExistence type="predicted"/>
<feature type="repeat" description="PPR" evidence="2">
    <location>
        <begin position="522"/>
        <end position="556"/>
    </location>
</feature>
<dbReference type="Pfam" id="PF01535">
    <property type="entry name" value="PPR"/>
    <property type="match status" value="3"/>
</dbReference>
<dbReference type="AlphaFoldDB" id="A0A9D4VEP2"/>
<feature type="repeat" description="PPR" evidence="2">
    <location>
        <begin position="119"/>
        <end position="153"/>
    </location>
</feature>
<dbReference type="GO" id="GO:0005737">
    <property type="term" value="C:cytoplasm"/>
    <property type="evidence" value="ECO:0007669"/>
    <property type="project" value="UniProtKB-ARBA"/>
</dbReference>
<dbReference type="InterPro" id="IPR002885">
    <property type="entry name" value="PPR_rpt"/>
</dbReference>
<dbReference type="PANTHER" id="PTHR47926">
    <property type="entry name" value="PENTATRICOPEPTIDE REPEAT-CONTAINING PROTEIN"/>
    <property type="match status" value="1"/>
</dbReference>
<keyword evidence="4" id="KW-1185">Reference proteome</keyword>
<name>A0A9D4VEP2_ADICA</name>
<evidence type="ECO:0000256" key="1">
    <source>
        <dbReference type="ARBA" id="ARBA00022737"/>
    </source>
</evidence>
<dbReference type="GO" id="GO:0003723">
    <property type="term" value="F:RNA binding"/>
    <property type="evidence" value="ECO:0007669"/>
    <property type="project" value="InterPro"/>
</dbReference>
<gene>
    <name evidence="3" type="ORF">GOP47_0001188</name>
</gene>
<dbReference type="Proteomes" id="UP000886520">
    <property type="component" value="Chromosome 1"/>
</dbReference>
<protein>
    <recommendedName>
        <fullName evidence="5">Pentatricopeptide repeat-containing protein</fullName>
    </recommendedName>
</protein>
<dbReference type="GO" id="GO:0016556">
    <property type="term" value="P:mRNA modification"/>
    <property type="evidence" value="ECO:0007669"/>
    <property type="project" value="UniProtKB-ARBA"/>
</dbReference>
<dbReference type="FunFam" id="1.25.40.10:FF:000344">
    <property type="entry name" value="Pentatricopeptide repeat-containing protein"/>
    <property type="match status" value="1"/>
</dbReference>
<dbReference type="Pfam" id="PF13041">
    <property type="entry name" value="PPR_2"/>
    <property type="match status" value="4"/>
</dbReference>
<evidence type="ECO:0000313" key="3">
    <source>
        <dbReference type="EMBL" id="KAI5085019.1"/>
    </source>
</evidence>
<dbReference type="FunFam" id="1.25.40.10:FF:000073">
    <property type="entry name" value="Pentatricopeptide repeat-containing protein chloroplastic"/>
    <property type="match status" value="1"/>
</dbReference>
<feature type="repeat" description="PPR" evidence="2">
    <location>
        <begin position="422"/>
        <end position="456"/>
    </location>
</feature>
<reference evidence="3" key="1">
    <citation type="submission" date="2021-01" db="EMBL/GenBank/DDBJ databases">
        <title>Adiantum capillus-veneris genome.</title>
        <authorList>
            <person name="Fang Y."/>
            <person name="Liao Q."/>
        </authorList>
    </citation>
    <scope>NUCLEOTIDE SEQUENCE</scope>
    <source>
        <strain evidence="3">H3</strain>
        <tissue evidence="3">Leaf</tissue>
    </source>
</reference>
<dbReference type="Gene3D" id="1.25.40.10">
    <property type="entry name" value="Tetratricopeptide repeat domain"/>
    <property type="match status" value="5"/>
</dbReference>
<dbReference type="FunFam" id="1.25.40.10:FF:000277">
    <property type="entry name" value="Pentatricopeptide repeat-containing protein, mitochondrial"/>
    <property type="match status" value="1"/>
</dbReference>
<dbReference type="OrthoDB" id="185373at2759"/>
<evidence type="ECO:0000313" key="4">
    <source>
        <dbReference type="Proteomes" id="UP000886520"/>
    </source>
</evidence>
<comment type="caution">
    <text evidence="3">The sequence shown here is derived from an EMBL/GenBank/DDBJ whole genome shotgun (WGS) entry which is preliminary data.</text>
</comment>
<accession>A0A9D4VEP2</accession>
<dbReference type="InterPro" id="IPR046960">
    <property type="entry name" value="PPR_At4g14850-like_plant"/>
</dbReference>
<dbReference type="NCBIfam" id="TIGR00756">
    <property type="entry name" value="PPR"/>
    <property type="match status" value="7"/>
</dbReference>
<feature type="repeat" description="PPR" evidence="2">
    <location>
        <begin position="557"/>
        <end position="591"/>
    </location>
</feature>
<feature type="repeat" description="PPR" evidence="2">
    <location>
        <begin position="84"/>
        <end position="118"/>
    </location>
</feature>